<gene>
    <name evidence="8" type="ORF">ENW00_07065</name>
</gene>
<dbReference type="GO" id="GO:0003824">
    <property type="term" value="F:catalytic activity"/>
    <property type="evidence" value="ECO:0007669"/>
    <property type="project" value="InterPro"/>
</dbReference>
<dbReference type="PANTHER" id="PTHR42836">
    <property type="entry name" value="7-CARBOXY-7-DEAZAGUANINE SYNTHASE"/>
    <property type="match status" value="1"/>
</dbReference>
<dbReference type="Gene3D" id="3.20.20.70">
    <property type="entry name" value="Aldolase class I"/>
    <property type="match status" value="1"/>
</dbReference>
<sequence length="199" mass="23462">MNVVYVLGENLYLNITNKCTNRCTFCIRNYSDRIGDKILWLEKEPTFKDIIIELKELNLNDYKEIVFCGYGEPLLRVEIVKKVSRYVKEYYPNKNIRIDTNGHANIFHGRNILPEIAPFVDSISISLNAENEYKYNLISRPVFKDAYKHLIEFIKFSSIYIKDVWVSVVNIPSIDIKKCEEVAHNLNVKFKIREFLRSL</sequence>
<dbReference type="Pfam" id="PF04055">
    <property type="entry name" value="Radical_SAM"/>
    <property type="match status" value="1"/>
</dbReference>
<dbReference type="InterPro" id="IPR023821">
    <property type="entry name" value="rSAM_TatD-assoc"/>
</dbReference>
<dbReference type="InterPro" id="IPR013785">
    <property type="entry name" value="Aldolase_TIM"/>
</dbReference>
<accession>A0A7C3MKK4</accession>
<keyword evidence="4" id="KW-0479">Metal-binding</keyword>
<keyword evidence="5" id="KW-0408">Iron</keyword>
<evidence type="ECO:0000259" key="7">
    <source>
        <dbReference type="PROSITE" id="PS51918"/>
    </source>
</evidence>
<evidence type="ECO:0000256" key="2">
    <source>
        <dbReference type="ARBA" id="ARBA00022485"/>
    </source>
</evidence>
<evidence type="ECO:0000256" key="4">
    <source>
        <dbReference type="ARBA" id="ARBA00022723"/>
    </source>
</evidence>
<dbReference type="SFLD" id="SFLDS00029">
    <property type="entry name" value="Radical_SAM"/>
    <property type="match status" value="1"/>
</dbReference>
<dbReference type="InterPro" id="IPR058240">
    <property type="entry name" value="rSAM_sf"/>
</dbReference>
<proteinExistence type="predicted"/>
<evidence type="ECO:0000256" key="1">
    <source>
        <dbReference type="ARBA" id="ARBA00001966"/>
    </source>
</evidence>
<dbReference type="AlphaFoldDB" id="A0A7C3MKK4"/>
<name>A0A7C3MKK4_DICTH</name>
<dbReference type="PROSITE" id="PS51918">
    <property type="entry name" value="RADICAL_SAM"/>
    <property type="match status" value="1"/>
</dbReference>
<evidence type="ECO:0000256" key="6">
    <source>
        <dbReference type="ARBA" id="ARBA00023014"/>
    </source>
</evidence>
<evidence type="ECO:0000256" key="5">
    <source>
        <dbReference type="ARBA" id="ARBA00023004"/>
    </source>
</evidence>
<dbReference type="GO" id="GO:0051539">
    <property type="term" value="F:4 iron, 4 sulfur cluster binding"/>
    <property type="evidence" value="ECO:0007669"/>
    <property type="project" value="UniProtKB-KW"/>
</dbReference>
<dbReference type="InterPro" id="IPR007197">
    <property type="entry name" value="rSAM"/>
</dbReference>
<evidence type="ECO:0000256" key="3">
    <source>
        <dbReference type="ARBA" id="ARBA00022691"/>
    </source>
</evidence>
<feature type="domain" description="Radical SAM core" evidence="7">
    <location>
        <begin position="5"/>
        <end position="199"/>
    </location>
</feature>
<dbReference type="CDD" id="cd01335">
    <property type="entry name" value="Radical_SAM"/>
    <property type="match status" value="1"/>
</dbReference>
<dbReference type="SFLD" id="SFLDG01111">
    <property type="entry name" value="Uncharacterised_Radical_SAM_Su"/>
    <property type="match status" value="1"/>
</dbReference>
<reference evidence="8" key="1">
    <citation type="journal article" date="2020" name="mSystems">
        <title>Genome- and Community-Level Interaction Insights into Carbon Utilization and Element Cycling Functions of Hydrothermarchaeota in Hydrothermal Sediment.</title>
        <authorList>
            <person name="Zhou Z."/>
            <person name="Liu Y."/>
            <person name="Xu W."/>
            <person name="Pan J."/>
            <person name="Luo Z.H."/>
            <person name="Li M."/>
        </authorList>
    </citation>
    <scope>NUCLEOTIDE SEQUENCE [LARGE SCALE GENOMIC DNA]</scope>
    <source>
        <strain evidence="8">SpSt-81</strain>
    </source>
</reference>
<keyword evidence="3" id="KW-0949">S-adenosyl-L-methionine</keyword>
<protein>
    <submittedName>
        <fullName evidence="8">Radical SAM protein</fullName>
    </submittedName>
</protein>
<comment type="cofactor">
    <cofactor evidence="1">
        <name>[4Fe-4S] cluster</name>
        <dbReference type="ChEBI" id="CHEBI:49883"/>
    </cofactor>
</comment>
<dbReference type="GO" id="GO:0046872">
    <property type="term" value="F:metal ion binding"/>
    <property type="evidence" value="ECO:0007669"/>
    <property type="project" value="UniProtKB-KW"/>
</dbReference>
<keyword evidence="2" id="KW-0004">4Fe-4S</keyword>
<dbReference type="SUPFAM" id="SSF102114">
    <property type="entry name" value="Radical SAM enzymes"/>
    <property type="match status" value="1"/>
</dbReference>
<dbReference type="PANTHER" id="PTHR42836:SF1">
    <property type="entry name" value="7-CARBOXY-7-DEAZAGUANINE SYNTHASE"/>
    <property type="match status" value="1"/>
</dbReference>
<evidence type="ECO:0000313" key="8">
    <source>
        <dbReference type="EMBL" id="HFX13889.1"/>
    </source>
</evidence>
<comment type="caution">
    <text evidence="8">The sequence shown here is derived from an EMBL/GenBank/DDBJ whole genome shotgun (WGS) entry which is preliminary data.</text>
</comment>
<keyword evidence="6" id="KW-0411">Iron-sulfur</keyword>
<organism evidence="8">
    <name type="scientific">Dictyoglomus thermophilum</name>
    <dbReference type="NCBI Taxonomy" id="14"/>
    <lineage>
        <taxon>Bacteria</taxon>
        <taxon>Pseudomonadati</taxon>
        <taxon>Dictyoglomota</taxon>
        <taxon>Dictyoglomia</taxon>
        <taxon>Dictyoglomales</taxon>
        <taxon>Dictyoglomaceae</taxon>
        <taxon>Dictyoglomus</taxon>
    </lineage>
</organism>
<dbReference type="EMBL" id="DTIN01000025">
    <property type="protein sequence ID" value="HFX13889.1"/>
    <property type="molecule type" value="Genomic_DNA"/>
</dbReference>
<dbReference type="NCBIfam" id="TIGR04038">
    <property type="entry name" value="tatD_link_rSAM"/>
    <property type="match status" value="1"/>
</dbReference>